<comment type="similarity">
    <text evidence="2 4">Belongs to the class-III pyridoxal-phosphate-dependent aminotransferase family.</text>
</comment>
<gene>
    <name evidence="5" type="ORF">RT41_GL001101</name>
</gene>
<dbReference type="InterPro" id="IPR050103">
    <property type="entry name" value="Class-III_PLP-dep_AT"/>
</dbReference>
<dbReference type="Pfam" id="PF00202">
    <property type="entry name" value="Aminotran_3"/>
    <property type="match status" value="1"/>
</dbReference>
<dbReference type="GO" id="GO:0008483">
    <property type="term" value="F:transaminase activity"/>
    <property type="evidence" value="ECO:0007669"/>
    <property type="project" value="UniProtKB-KW"/>
</dbReference>
<evidence type="ECO:0000256" key="3">
    <source>
        <dbReference type="ARBA" id="ARBA00022898"/>
    </source>
</evidence>
<proteinExistence type="inferred from homology"/>
<dbReference type="EMBL" id="JXJU01000003">
    <property type="protein sequence ID" value="PCS00719.1"/>
    <property type="molecule type" value="Genomic_DNA"/>
</dbReference>
<dbReference type="Proteomes" id="UP000218181">
    <property type="component" value="Unassembled WGS sequence"/>
</dbReference>
<dbReference type="InterPro" id="IPR015424">
    <property type="entry name" value="PyrdxlP-dep_Trfase"/>
</dbReference>
<reference evidence="5 6" key="1">
    <citation type="submission" date="2014-12" db="EMBL/GenBank/DDBJ databases">
        <title>Draft genome sequences of 10 type strains of Lactococcus.</title>
        <authorList>
            <person name="Sun Z."/>
            <person name="Zhong Z."/>
            <person name="Liu W."/>
            <person name="Zhang W."/>
            <person name="Zhang H."/>
        </authorList>
    </citation>
    <scope>NUCLEOTIDE SEQUENCE [LARGE SCALE GENOMIC DNA]</scope>
    <source>
        <strain evidence="5 6">JCM 16395</strain>
    </source>
</reference>
<dbReference type="AlphaFoldDB" id="A0A2A5RN06"/>
<dbReference type="SUPFAM" id="SSF53383">
    <property type="entry name" value="PLP-dependent transferases"/>
    <property type="match status" value="1"/>
</dbReference>
<dbReference type="Gene3D" id="3.90.1150.10">
    <property type="entry name" value="Aspartate Aminotransferase, domain 1"/>
    <property type="match status" value="1"/>
</dbReference>
<keyword evidence="5" id="KW-0032">Aminotransferase</keyword>
<comment type="cofactor">
    <cofactor evidence="1">
        <name>pyridoxal 5'-phosphate</name>
        <dbReference type="ChEBI" id="CHEBI:597326"/>
    </cofactor>
</comment>
<dbReference type="FunFam" id="3.40.640.10:FF:000004">
    <property type="entry name" value="Acetylornithine aminotransferase"/>
    <property type="match status" value="1"/>
</dbReference>
<dbReference type="PANTHER" id="PTHR11986:SF58">
    <property type="entry name" value="LEUCINE_METHIONINE RACEMASE"/>
    <property type="match status" value="1"/>
</dbReference>
<dbReference type="GO" id="GO:0042802">
    <property type="term" value="F:identical protein binding"/>
    <property type="evidence" value="ECO:0007669"/>
    <property type="project" value="TreeGrafter"/>
</dbReference>
<name>A0A2A5RN06_9LACT</name>
<protein>
    <submittedName>
        <fullName evidence="5">4-aminobutyrate aminotransferase</fullName>
    </submittedName>
</protein>
<keyword evidence="3 4" id="KW-0663">Pyridoxal phosphate</keyword>
<dbReference type="STRING" id="1291764.GCA_001311235_00739"/>
<dbReference type="InterPro" id="IPR015422">
    <property type="entry name" value="PyrdxlP-dep_Trfase_small"/>
</dbReference>
<keyword evidence="6" id="KW-1185">Reference proteome</keyword>
<evidence type="ECO:0000256" key="1">
    <source>
        <dbReference type="ARBA" id="ARBA00001933"/>
    </source>
</evidence>
<dbReference type="RefSeq" id="WP_096817530.1">
    <property type="nucleotide sequence ID" value="NZ_JXJU01000003.1"/>
</dbReference>
<evidence type="ECO:0000256" key="4">
    <source>
        <dbReference type="RuleBase" id="RU003560"/>
    </source>
</evidence>
<dbReference type="OrthoDB" id="9807885at2"/>
<dbReference type="InterPro" id="IPR005814">
    <property type="entry name" value="Aminotrans_3"/>
</dbReference>
<dbReference type="NCBIfam" id="NF006368">
    <property type="entry name" value="PRK08593.1"/>
    <property type="match status" value="1"/>
</dbReference>
<evidence type="ECO:0000313" key="6">
    <source>
        <dbReference type="Proteomes" id="UP000218181"/>
    </source>
</evidence>
<evidence type="ECO:0000256" key="2">
    <source>
        <dbReference type="ARBA" id="ARBA00008954"/>
    </source>
</evidence>
<dbReference type="InterPro" id="IPR015421">
    <property type="entry name" value="PyrdxlP-dep_Trfase_major"/>
</dbReference>
<dbReference type="CDD" id="cd00610">
    <property type="entry name" value="OAT_like"/>
    <property type="match status" value="1"/>
</dbReference>
<dbReference type="PANTHER" id="PTHR11986">
    <property type="entry name" value="AMINOTRANSFERASE CLASS III"/>
    <property type="match status" value="1"/>
</dbReference>
<organism evidence="5 6">
    <name type="scientific">Lactococcus fujiensis JCM 16395</name>
    <dbReference type="NCBI Taxonomy" id="1291764"/>
    <lineage>
        <taxon>Bacteria</taxon>
        <taxon>Bacillati</taxon>
        <taxon>Bacillota</taxon>
        <taxon>Bacilli</taxon>
        <taxon>Lactobacillales</taxon>
        <taxon>Streptococcaceae</taxon>
        <taxon>Lactococcus</taxon>
    </lineage>
</organism>
<keyword evidence="5" id="KW-0808">Transferase</keyword>
<dbReference type="Gene3D" id="3.40.640.10">
    <property type="entry name" value="Type I PLP-dependent aspartate aminotransferase-like (Major domain)"/>
    <property type="match status" value="1"/>
</dbReference>
<dbReference type="PROSITE" id="PS00600">
    <property type="entry name" value="AA_TRANSFER_CLASS_3"/>
    <property type="match status" value="1"/>
</dbReference>
<dbReference type="GO" id="GO:0030170">
    <property type="term" value="F:pyridoxal phosphate binding"/>
    <property type="evidence" value="ECO:0007669"/>
    <property type="project" value="InterPro"/>
</dbReference>
<dbReference type="InterPro" id="IPR049704">
    <property type="entry name" value="Aminotrans_3_PPA_site"/>
</dbReference>
<accession>A0A2A5RN06</accession>
<evidence type="ECO:0000313" key="5">
    <source>
        <dbReference type="EMBL" id="PCS00719.1"/>
    </source>
</evidence>
<sequence>MKNSQEILERESENIPKSSRIKYFDMVIDHGEGALIYDVEGNEYIDFLASASSANTGHCHPRIVQAIQEQATKLIHFTPAYYANEVTSSLLTRLANVAPGDFPKKVAVGTSGSDANDSMIKFSRGYTGRPYIICFSGAYHGSTYGSITLSGVSLNMSRKIGPLLPDIVKMPFPDTHKMRPNETEAEFVDRMWEAFLEPFENWLPVEEVAGVIIEGIQGDGGIIAAPKAYMEKLYAFTREHGIVFAVDEINQGFGRSGKMWSIDHFNIAPDLMSIGKSVASGMPFSALIGRTEILDSLDTPAHVFTTSGNPVCAAAAHATLDVINDEKLVERSARLGEIAKAFFQKMQTKYNFIGDVRMYGLDGGIDIVDEDGRPDPDATTKIIYKLFQLGVIMISLRGNILRFQPPLVITDEQLSQGLAKIEKAFEALNNNEIESPEKAQSIGW</sequence>
<dbReference type="PIRSF" id="PIRSF000521">
    <property type="entry name" value="Transaminase_4ab_Lys_Orn"/>
    <property type="match status" value="1"/>
</dbReference>
<comment type="caution">
    <text evidence="5">The sequence shown here is derived from an EMBL/GenBank/DDBJ whole genome shotgun (WGS) entry which is preliminary data.</text>
</comment>